<dbReference type="Pfam" id="PF04671">
    <property type="entry name" value="Ag332"/>
    <property type="match status" value="1"/>
</dbReference>
<dbReference type="AlphaFoldDB" id="A0A2P9DSC2"/>
<dbReference type="VEuPathDB" id="PlasmoDB:PRG01_0006900"/>
<accession>A0A2P9DSC2</accession>
<feature type="compositionally biased region" description="Basic and acidic residues" evidence="1">
    <location>
        <begin position="38"/>
        <end position="53"/>
    </location>
</feature>
<proteinExistence type="predicted"/>
<reference evidence="2 3" key="1">
    <citation type="submission" date="2016-09" db="EMBL/GenBank/DDBJ databases">
        <authorList>
            <consortium name="Pathogen Informatics"/>
        </authorList>
    </citation>
    <scope>NUCLEOTIDE SEQUENCE [LARGE SCALE GENOMIC DNA]</scope>
</reference>
<feature type="compositionally biased region" description="Basic and acidic residues" evidence="1">
    <location>
        <begin position="103"/>
        <end position="117"/>
    </location>
</feature>
<feature type="region of interest" description="Disordered" evidence="1">
    <location>
        <begin position="24"/>
        <end position="119"/>
    </location>
</feature>
<feature type="compositionally biased region" description="Basic and acidic residues" evidence="1">
    <location>
        <begin position="61"/>
        <end position="71"/>
    </location>
</feature>
<dbReference type="Proteomes" id="UP000240500">
    <property type="component" value="Unassembled WGS sequence"/>
</dbReference>
<dbReference type="InterPro" id="IPR006763">
    <property type="entry name" value="Ag332"/>
</dbReference>
<organism evidence="2 3">
    <name type="scientific">Plasmodium reichenowi</name>
    <dbReference type="NCBI Taxonomy" id="5854"/>
    <lineage>
        <taxon>Eukaryota</taxon>
        <taxon>Sar</taxon>
        <taxon>Alveolata</taxon>
        <taxon>Apicomplexa</taxon>
        <taxon>Aconoidasida</taxon>
        <taxon>Haemosporida</taxon>
        <taxon>Plasmodiidae</taxon>
        <taxon>Plasmodium</taxon>
        <taxon>Plasmodium (Laverania)</taxon>
    </lineage>
</organism>
<name>A0A2P9DSC2_PLARE</name>
<evidence type="ECO:0000256" key="1">
    <source>
        <dbReference type="SAM" id="MobiDB-lite"/>
    </source>
</evidence>
<gene>
    <name evidence="2" type="ORF">PRG01_0006900</name>
</gene>
<dbReference type="EMBL" id="OFAE01000001">
    <property type="protein sequence ID" value="SOV83844.1"/>
    <property type="molecule type" value="Genomic_DNA"/>
</dbReference>
<sequence length="176" mass="20481">MKSITEGEIVEEEGSFTEEIVEEEGSFTEEIVEEEGSFTERNKVEEEGSFTERNRRRKDHLLKEIGERKDSFTNSRGRRTFTEEVEEEVSVDEEVVEEVSAAEEVKDMDPVSEESGRKSCCSRIVHEDITTEKHDDVDRSSTEEIVEKWIKEEKLINEVDETESVAEEVLRTRRNQ</sequence>
<feature type="compositionally biased region" description="Acidic residues" evidence="1">
    <location>
        <begin position="24"/>
        <end position="37"/>
    </location>
</feature>
<evidence type="ECO:0000313" key="2">
    <source>
        <dbReference type="EMBL" id="SOV83844.1"/>
    </source>
</evidence>
<feature type="compositionally biased region" description="Acidic residues" evidence="1">
    <location>
        <begin position="83"/>
        <end position="101"/>
    </location>
</feature>
<protein>
    <submittedName>
        <fullName evidence="2">Antigen 332, DBL-like protein, putative</fullName>
    </submittedName>
</protein>
<evidence type="ECO:0000313" key="3">
    <source>
        <dbReference type="Proteomes" id="UP000240500"/>
    </source>
</evidence>